<evidence type="ECO:0000313" key="3">
    <source>
        <dbReference type="Proteomes" id="UP000217507"/>
    </source>
</evidence>
<evidence type="ECO:0000313" key="2">
    <source>
        <dbReference type="EMBL" id="BAY67326.1"/>
    </source>
</evidence>
<evidence type="ECO:0000256" key="1">
    <source>
        <dbReference type="SAM" id="Phobius"/>
    </source>
</evidence>
<keyword evidence="1" id="KW-0812">Transmembrane</keyword>
<proteinExistence type="predicted"/>
<reference evidence="2 3" key="1">
    <citation type="submission" date="2017-06" db="EMBL/GenBank/DDBJ databases">
        <title>Genome sequencing of cyanobaciteial culture collection at National Institute for Environmental Studies (NIES).</title>
        <authorList>
            <person name="Hirose Y."/>
            <person name="Shimura Y."/>
            <person name="Fujisawa T."/>
            <person name="Nakamura Y."/>
            <person name="Kawachi M."/>
        </authorList>
    </citation>
    <scope>NUCLEOTIDE SEQUENCE [LARGE SCALE GENOMIC DNA]</scope>
    <source>
        <strain evidence="2 3">NIES-23</strain>
    </source>
</reference>
<accession>A0A1Z4KEA2</accession>
<sequence>MVKALSSWQQLINQMPNWLLPELKTKATKRRTFQHLSEPSGLLGLLIITVAMLLWNWKLLLALLVGIGVMSLVYSMQKWDWQLRWVEIQRFFSGPNRRLVIAVGGGGLSTVSTYMAASILADSPSPWIATGAIAQGLGTLLTIILLVWQLVKSYTGKEEQNFEQLFLNLTETDSLKRLVTLRRLTKIITTQQIDSGLQREISQCLQLLLAREEEPIVREAALDSWQALEQSQPLQSSPMPTLIPLSTKVKARVSHL</sequence>
<gene>
    <name evidence="2" type="ORF">NIES23_00990</name>
</gene>
<protein>
    <recommendedName>
        <fullName evidence="4">Armadillo-type fold-containing protein</fullName>
    </recommendedName>
</protein>
<feature type="transmembrane region" description="Helical" evidence="1">
    <location>
        <begin position="127"/>
        <end position="148"/>
    </location>
</feature>
<organism evidence="2 3">
    <name type="scientific">Trichormus variabilis NIES-23</name>
    <dbReference type="NCBI Taxonomy" id="1973479"/>
    <lineage>
        <taxon>Bacteria</taxon>
        <taxon>Bacillati</taxon>
        <taxon>Cyanobacteriota</taxon>
        <taxon>Cyanophyceae</taxon>
        <taxon>Nostocales</taxon>
        <taxon>Nostocaceae</taxon>
        <taxon>Trichormus</taxon>
    </lineage>
</organism>
<evidence type="ECO:0008006" key="4">
    <source>
        <dbReference type="Google" id="ProtNLM"/>
    </source>
</evidence>
<feature type="transmembrane region" description="Helical" evidence="1">
    <location>
        <begin position="36"/>
        <end position="55"/>
    </location>
</feature>
<dbReference type="Proteomes" id="UP000217507">
    <property type="component" value="Chromosome"/>
</dbReference>
<name>A0A1Z4KEA2_ANAVA</name>
<keyword evidence="1" id="KW-1133">Transmembrane helix</keyword>
<dbReference type="EMBL" id="AP018216">
    <property type="protein sequence ID" value="BAY67326.1"/>
    <property type="molecule type" value="Genomic_DNA"/>
</dbReference>
<feature type="transmembrane region" description="Helical" evidence="1">
    <location>
        <begin position="99"/>
        <end position="121"/>
    </location>
</feature>
<feature type="transmembrane region" description="Helical" evidence="1">
    <location>
        <begin position="61"/>
        <end position="79"/>
    </location>
</feature>
<keyword evidence="1" id="KW-0472">Membrane</keyword>
<dbReference type="AlphaFoldDB" id="A0A1Z4KEA2"/>